<feature type="compositionally biased region" description="Polar residues" evidence="1">
    <location>
        <begin position="148"/>
        <end position="158"/>
    </location>
</feature>
<feature type="region of interest" description="Disordered" evidence="1">
    <location>
        <begin position="137"/>
        <end position="176"/>
    </location>
</feature>
<protein>
    <submittedName>
        <fullName evidence="2">Uncharacterized protein</fullName>
    </submittedName>
</protein>
<organism evidence="2 3">
    <name type="scientific">Brassica cretica</name>
    <name type="common">Mustard</name>
    <dbReference type="NCBI Taxonomy" id="69181"/>
    <lineage>
        <taxon>Eukaryota</taxon>
        <taxon>Viridiplantae</taxon>
        <taxon>Streptophyta</taxon>
        <taxon>Embryophyta</taxon>
        <taxon>Tracheophyta</taxon>
        <taxon>Spermatophyta</taxon>
        <taxon>Magnoliopsida</taxon>
        <taxon>eudicotyledons</taxon>
        <taxon>Gunneridae</taxon>
        <taxon>Pentapetalae</taxon>
        <taxon>rosids</taxon>
        <taxon>malvids</taxon>
        <taxon>Brassicales</taxon>
        <taxon>Brassicaceae</taxon>
        <taxon>Brassiceae</taxon>
        <taxon>Brassica</taxon>
    </lineage>
</organism>
<keyword evidence="3" id="KW-1185">Reference proteome</keyword>
<comment type="caution">
    <text evidence="2">The sequence shown here is derived from an EMBL/GenBank/DDBJ whole genome shotgun (WGS) entry which is preliminary data.</text>
</comment>
<dbReference type="EMBL" id="QGKV02000299">
    <property type="protein sequence ID" value="KAF3596665.1"/>
    <property type="molecule type" value="Genomic_DNA"/>
</dbReference>
<reference evidence="2 3" key="1">
    <citation type="journal article" date="2020" name="BMC Genomics">
        <title>Intraspecific diversification of the crop wild relative Brassica cretica Lam. using demographic model selection.</title>
        <authorList>
            <person name="Kioukis A."/>
            <person name="Michalopoulou V.A."/>
            <person name="Briers L."/>
            <person name="Pirintsos S."/>
            <person name="Studholme D.J."/>
            <person name="Pavlidis P."/>
            <person name="Sarris P.F."/>
        </authorList>
    </citation>
    <scope>NUCLEOTIDE SEQUENCE [LARGE SCALE GENOMIC DNA]</scope>
    <source>
        <strain evidence="3">cv. PFS-1207/04</strain>
    </source>
</reference>
<dbReference type="Proteomes" id="UP000266723">
    <property type="component" value="Unassembled WGS sequence"/>
</dbReference>
<sequence length="199" mass="21638">MLLVTAREWNLSQGELKAQSPTAYVRTTRNPMPPNRGTILCMRVSSIASLDSLSFLTKSSFFISQTVAISATDFPLPVFLLALAALTPSGLLSTSTKPSLVEVWEFISTFFLFETPPAVGVVLERIGSRRTGTEANRCGLSFGGGSGDQTTPEATTSPREIKRSPTPVKERRRRVGFRFEEMDLEIKGSSSPSPSPSSF</sequence>
<accession>A0ABQ7EJX6</accession>
<evidence type="ECO:0000256" key="1">
    <source>
        <dbReference type="SAM" id="MobiDB-lite"/>
    </source>
</evidence>
<gene>
    <name evidence="2" type="ORF">DY000_02024644</name>
</gene>
<proteinExistence type="predicted"/>
<evidence type="ECO:0000313" key="2">
    <source>
        <dbReference type="EMBL" id="KAF3596665.1"/>
    </source>
</evidence>
<name>A0ABQ7EJX6_BRACR</name>
<evidence type="ECO:0000313" key="3">
    <source>
        <dbReference type="Proteomes" id="UP000266723"/>
    </source>
</evidence>